<organism evidence="2 3">
    <name type="scientific">Marasmiellus scandens</name>
    <dbReference type="NCBI Taxonomy" id="2682957"/>
    <lineage>
        <taxon>Eukaryota</taxon>
        <taxon>Fungi</taxon>
        <taxon>Dikarya</taxon>
        <taxon>Basidiomycota</taxon>
        <taxon>Agaricomycotina</taxon>
        <taxon>Agaricomycetes</taxon>
        <taxon>Agaricomycetidae</taxon>
        <taxon>Agaricales</taxon>
        <taxon>Marasmiineae</taxon>
        <taxon>Omphalotaceae</taxon>
        <taxon>Marasmiellus</taxon>
    </lineage>
</organism>
<feature type="compositionally biased region" description="Polar residues" evidence="1">
    <location>
        <begin position="178"/>
        <end position="187"/>
    </location>
</feature>
<gene>
    <name evidence="2" type="ORF">VKT23_002510</name>
</gene>
<feature type="region of interest" description="Disordered" evidence="1">
    <location>
        <begin position="47"/>
        <end position="83"/>
    </location>
</feature>
<proteinExistence type="predicted"/>
<comment type="caution">
    <text evidence="2">The sequence shown here is derived from an EMBL/GenBank/DDBJ whole genome shotgun (WGS) entry which is preliminary data.</text>
</comment>
<feature type="compositionally biased region" description="Polar residues" evidence="1">
    <location>
        <begin position="50"/>
        <end position="75"/>
    </location>
</feature>
<dbReference type="EMBL" id="JBANRG010000002">
    <property type="protein sequence ID" value="KAK7471095.1"/>
    <property type="molecule type" value="Genomic_DNA"/>
</dbReference>
<reference evidence="2 3" key="1">
    <citation type="submission" date="2024-01" db="EMBL/GenBank/DDBJ databases">
        <title>A draft genome for the cacao thread blight pathogen Marasmiellus scandens.</title>
        <authorList>
            <person name="Baruah I.K."/>
            <person name="Leung J."/>
            <person name="Bukari Y."/>
            <person name="Amoako-Attah I."/>
            <person name="Meinhardt L.W."/>
            <person name="Bailey B.A."/>
            <person name="Cohen S.P."/>
        </authorList>
    </citation>
    <scope>NUCLEOTIDE SEQUENCE [LARGE SCALE GENOMIC DNA]</scope>
    <source>
        <strain evidence="2 3">GH-19</strain>
    </source>
</reference>
<dbReference type="Proteomes" id="UP001498398">
    <property type="component" value="Unassembled WGS sequence"/>
</dbReference>
<feature type="region of interest" description="Disordered" evidence="1">
    <location>
        <begin position="111"/>
        <end position="137"/>
    </location>
</feature>
<sequence length="217" mass="23816">MSISVDDLVSSLSSSHIGQEAIDLAALQAQLTQAFFAQAVANSNQHRDTFTQPCSTPTGRTPSSSFSWGQMMDSQRMSRRNTDEHELMQNTDDLEDEKMVEDLLIPSSPVCPPTSSFVQATPKSQNKGSMQFSPSSPSFVMESPSTFTSTDPFYIAQLQSMQHNAPPPSMFSQLGRPAQQSPFMQQAQRRESLGFASPAIAVDTHNLLMARSSAFDR</sequence>
<evidence type="ECO:0000313" key="3">
    <source>
        <dbReference type="Proteomes" id="UP001498398"/>
    </source>
</evidence>
<feature type="compositionally biased region" description="Polar residues" evidence="1">
    <location>
        <begin position="113"/>
        <end position="137"/>
    </location>
</feature>
<protein>
    <submittedName>
        <fullName evidence="2">Uncharacterized protein</fullName>
    </submittedName>
</protein>
<feature type="region of interest" description="Disordered" evidence="1">
    <location>
        <begin position="165"/>
        <end position="190"/>
    </location>
</feature>
<accession>A0ABR1K5T8</accession>
<evidence type="ECO:0000256" key="1">
    <source>
        <dbReference type="SAM" id="MobiDB-lite"/>
    </source>
</evidence>
<name>A0ABR1K5T8_9AGAR</name>
<evidence type="ECO:0000313" key="2">
    <source>
        <dbReference type="EMBL" id="KAK7471095.1"/>
    </source>
</evidence>
<keyword evidence="3" id="KW-1185">Reference proteome</keyword>